<gene>
    <name evidence="1" type="ORF">G3M99_10225</name>
</gene>
<reference evidence="1 2" key="1">
    <citation type="submission" date="2020-02" db="EMBL/GenBank/DDBJ databases">
        <title>Genome assembly of a novel Clostridium senegalense strain.</title>
        <authorList>
            <person name="Gupta T.B."/>
            <person name="Jauregui R."/>
            <person name="Maclean P."/>
            <person name="Nawarathana A."/>
            <person name="Brightwell G."/>
        </authorList>
    </citation>
    <scope>NUCLEOTIDE SEQUENCE [LARGE SCALE GENOMIC DNA]</scope>
    <source>
        <strain evidence="1 2">AGRFS4</strain>
    </source>
</reference>
<evidence type="ECO:0000313" key="1">
    <source>
        <dbReference type="EMBL" id="NEU05221.1"/>
    </source>
</evidence>
<organism evidence="1 2">
    <name type="scientific">Clostridium senegalense</name>
    <dbReference type="NCBI Taxonomy" id="1465809"/>
    <lineage>
        <taxon>Bacteria</taxon>
        <taxon>Bacillati</taxon>
        <taxon>Bacillota</taxon>
        <taxon>Clostridia</taxon>
        <taxon>Eubacteriales</taxon>
        <taxon>Clostridiaceae</taxon>
        <taxon>Clostridium</taxon>
    </lineage>
</organism>
<dbReference type="AlphaFoldDB" id="A0A6M0H5S7"/>
<comment type="caution">
    <text evidence="1">The sequence shown here is derived from an EMBL/GenBank/DDBJ whole genome shotgun (WGS) entry which is preliminary data.</text>
</comment>
<accession>A0A6M0H5S7</accession>
<proteinExistence type="predicted"/>
<dbReference type="RefSeq" id="WP_061996580.1">
    <property type="nucleotide sequence ID" value="NZ_JAAGPU010000017.1"/>
</dbReference>
<protein>
    <submittedName>
        <fullName evidence="1">Uncharacterized protein</fullName>
    </submittedName>
</protein>
<dbReference type="Proteomes" id="UP000481872">
    <property type="component" value="Unassembled WGS sequence"/>
</dbReference>
<sequence length="132" mass="15571">MENCLNCNASSYKDIEEYKIDINNAIKEILNNNQRLSFALVVKKVKITPFVINKYPQLRTYVLERMKYYKEIRVIDGKIDRAVEKIIKSNENLTFMAIAKKCGFSLDTVYKNEYIKEKIINTIIENKKPIRL</sequence>
<dbReference type="EMBL" id="JAAGPU010000017">
    <property type="protein sequence ID" value="NEU05221.1"/>
    <property type="molecule type" value="Genomic_DNA"/>
</dbReference>
<keyword evidence="2" id="KW-1185">Reference proteome</keyword>
<name>A0A6M0H5S7_9CLOT</name>
<evidence type="ECO:0000313" key="2">
    <source>
        <dbReference type="Proteomes" id="UP000481872"/>
    </source>
</evidence>